<name>A0A0G0JPR4_9BACT</name>
<accession>A0A0G0JPR4</accession>
<evidence type="ECO:0000256" key="1">
    <source>
        <dbReference type="SAM" id="Phobius"/>
    </source>
</evidence>
<protein>
    <submittedName>
        <fullName evidence="2">Uncharacterized protein</fullName>
    </submittedName>
</protein>
<sequence length="196" mass="21459">MIAAFRYIFLLLLFFIFLLPTPSYAVRYAECDACGYCIGKDVPESWDACRKCLYPQITNDADDNETLEIITDPNDTRLDPAKKALNQPIPPAKGRYYTQLGCVDTSLTSFSDPAAAGGVLNFILTKLIFPSTGALAFLFLLYGAFLLITAQGAEEQIARGKRYITGAIVGLIFTFSVVLIVNIIGGDILKIPGLDR</sequence>
<keyword evidence="1" id="KW-0812">Transmembrane</keyword>
<dbReference type="EMBL" id="LBTJ01000001">
    <property type="protein sequence ID" value="KKQ38904.1"/>
    <property type="molecule type" value="Genomic_DNA"/>
</dbReference>
<evidence type="ECO:0000313" key="2">
    <source>
        <dbReference type="EMBL" id="KKQ38904.1"/>
    </source>
</evidence>
<keyword evidence="1" id="KW-1133">Transmembrane helix</keyword>
<comment type="caution">
    <text evidence="2">The sequence shown here is derived from an EMBL/GenBank/DDBJ whole genome shotgun (WGS) entry which is preliminary data.</text>
</comment>
<feature type="transmembrane region" description="Helical" evidence="1">
    <location>
        <begin position="127"/>
        <end position="150"/>
    </location>
</feature>
<evidence type="ECO:0000313" key="3">
    <source>
        <dbReference type="Proteomes" id="UP000034471"/>
    </source>
</evidence>
<gene>
    <name evidence="2" type="ORF">US54_C0001G0029</name>
</gene>
<feature type="transmembrane region" description="Helical" evidence="1">
    <location>
        <begin position="162"/>
        <end position="184"/>
    </location>
</feature>
<dbReference type="AlphaFoldDB" id="A0A0G0JPR4"/>
<organism evidence="2 3">
    <name type="scientific">Candidatus Roizmanbacteria bacterium GW2011_GWA2_37_7</name>
    <dbReference type="NCBI Taxonomy" id="1618481"/>
    <lineage>
        <taxon>Bacteria</taxon>
        <taxon>Candidatus Roizmaniibacteriota</taxon>
    </lineage>
</organism>
<keyword evidence="1" id="KW-0472">Membrane</keyword>
<dbReference type="Proteomes" id="UP000034471">
    <property type="component" value="Unassembled WGS sequence"/>
</dbReference>
<proteinExistence type="predicted"/>
<reference evidence="2 3" key="1">
    <citation type="journal article" date="2015" name="Nature">
        <title>rRNA introns, odd ribosomes, and small enigmatic genomes across a large radiation of phyla.</title>
        <authorList>
            <person name="Brown C.T."/>
            <person name="Hug L.A."/>
            <person name="Thomas B.C."/>
            <person name="Sharon I."/>
            <person name="Castelle C.J."/>
            <person name="Singh A."/>
            <person name="Wilkins M.J."/>
            <person name="Williams K.H."/>
            <person name="Banfield J.F."/>
        </authorList>
    </citation>
    <scope>NUCLEOTIDE SEQUENCE [LARGE SCALE GENOMIC DNA]</scope>
</reference>